<dbReference type="Gene3D" id="3.40.190.150">
    <property type="entry name" value="Bordetella uptake gene, domain 1"/>
    <property type="match status" value="1"/>
</dbReference>
<dbReference type="InterPro" id="IPR042100">
    <property type="entry name" value="Bug_dom1"/>
</dbReference>
<dbReference type="PANTHER" id="PTHR42928">
    <property type="entry name" value="TRICARBOXYLATE-BINDING PROTEIN"/>
    <property type="match status" value="1"/>
</dbReference>
<dbReference type="SUPFAM" id="SSF53850">
    <property type="entry name" value="Periplasmic binding protein-like II"/>
    <property type="match status" value="1"/>
</dbReference>
<proteinExistence type="inferred from homology"/>
<dbReference type="PANTHER" id="PTHR42928:SF5">
    <property type="entry name" value="BLR1237 PROTEIN"/>
    <property type="match status" value="1"/>
</dbReference>
<sequence length="327" mass="34850">MLDHRWKKRFASLACGLCLVGASSSSYAQTFPDKPITIVAPYPPGGATDLYARSVAAGLGEMGQSVIVDNRAGASGIIGADYVSRAAPDGYTMLIGASSMFSVLPLLSKRMDTVYQKIEPVSILGFNPSYVVVPASLPVNTIQELIAFLKQHPGKYGYGSAGAGTSQHVFMELFKQRAGLDLFPVQYKGSSPMVVDLISERVVMAIEQGPAVLSYIKAGKLKALAVTTAKRSEALPNVPTLAETVLPGFEAVTWFALYAPKGVPRNVIDKVVPQIAKTMSSKEVKERLGAVGVEAASSTPEEVVKRQAAETALWKDVIARSKISLED</sequence>
<evidence type="ECO:0000256" key="2">
    <source>
        <dbReference type="SAM" id="SignalP"/>
    </source>
</evidence>
<feature type="signal peptide" evidence="2">
    <location>
        <begin position="1"/>
        <end position="28"/>
    </location>
</feature>
<dbReference type="Pfam" id="PF03401">
    <property type="entry name" value="TctC"/>
    <property type="match status" value="1"/>
</dbReference>
<dbReference type="CDD" id="cd07012">
    <property type="entry name" value="PBP2_Bug_TTT"/>
    <property type="match status" value="1"/>
</dbReference>
<dbReference type="InterPro" id="IPR005064">
    <property type="entry name" value="BUG"/>
</dbReference>
<keyword evidence="4" id="KW-1185">Reference proteome</keyword>
<protein>
    <recommendedName>
        <fullName evidence="5">Tripartite tricarboxylate transporter substrate binding protein</fullName>
    </recommendedName>
</protein>
<comment type="similarity">
    <text evidence="1">Belongs to the UPF0065 (bug) family.</text>
</comment>
<dbReference type="EMBL" id="PYAL01000001">
    <property type="protein sequence ID" value="RXN92718.1"/>
    <property type="molecule type" value="Genomic_DNA"/>
</dbReference>
<comment type="caution">
    <text evidence="3">The sequence shown here is derived from an EMBL/GenBank/DDBJ whole genome shotgun (WGS) entry which is preliminary data.</text>
</comment>
<dbReference type="Proteomes" id="UP000290849">
    <property type="component" value="Unassembled WGS sequence"/>
</dbReference>
<name>A0A4Q1HNY9_9BURK</name>
<keyword evidence="2" id="KW-0732">Signal</keyword>
<evidence type="ECO:0000313" key="3">
    <source>
        <dbReference type="EMBL" id="RXN92718.1"/>
    </source>
</evidence>
<dbReference type="OrthoDB" id="8650393at2"/>
<accession>A0A4Q1HNY9</accession>
<dbReference type="AlphaFoldDB" id="A0A4Q1HNY9"/>
<reference evidence="3 4" key="1">
    <citation type="journal article" date="2017" name="Int. J. Syst. Evol. Microbiol.">
        <title>Achromobacter aloeverae sp. nov., isolated from the root of Aloe vera (L.) Burm.f.</title>
        <authorList>
            <person name="Kuncharoen N."/>
            <person name="Muramatsu Y."/>
            <person name="Shibata C."/>
            <person name="Kamakura Y."/>
            <person name="Nakagawa Y."/>
            <person name="Tanasupawat S."/>
        </authorList>
    </citation>
    <scope>NUCLEOTIDE SEQUENCE [LARGE SCALE GENOMIC DNA]</scope>
    <source>
        <strain evidence="3 4">AVA-1</strain>
    </source>
</reference>
<dbReference type="Gene3D" id="3.40.190.10">
    <property type="entry name" value="Periplasmic binding protein-like II"/>
    <property type="match status" value="1"/>
</dbReference>
<evidence type="ECO:0008006" key="5">
    <source>
        <dbReference type="Google" id="ProtNLM"/>
    </source>
</evidence>
<organism evidence="3 4">
    <name type="scientific">Achromobacter aloeverae</name>
    <dbReference type="NCBI Taxonomy" id="1750518"/>
    <lineage>
        <taxon>Bacteria</taxon>
        <taxon>Pseudomonadati</taxon>
        <taxon>Pseudomonadota</taxon>
        <taxon>Betaproteobacteria</taxon>
        <taxon>Burkholderiales</taxon>
        <taxon>Alcaligenaceae</taxon>
        <taxon>Achromobacter</taxon>
    </lineage>
</organism>
<evidence type="ECO:0000256" key="1">
    <source>
        <dbReference type="ARBA" id="ARBA00006987"/>
    </source>
</evidence>
<dbReference type="PIRSF" id="PIRSF017082">
    <property type="entry name" value="YflP"/>
    <property type="match status" value="1"/>
</dbReference>
<gene>
    <name evidence="3" type="ORF">C7R54_02910</name>
</gene>
<feature type="chain" id="PRO_5020405502" description="Tripartite tricarboxylate transporter substrate binding protein" evidence="2">
    <location>
        <begin position="29"/>
        <end position="327"/>
    </location>
</feature>
<dbReference type="RefSeq" id="WP_129148677.1">
    <property type="nucleotide sequence ID" value="NZ_JBHSDO010000006.1"/>
</dbReference>
<evidence type="ECO:0000313" key="4">
    <source>
        <dbReference type="Proteomes" id="UP000290849"/>
    </source>
</evidence>